<dbReference type="EMBL" id="JACIJP010000007">
    <property type="protein sequence ID" value="MBB6125453.1"/>
    <property type="molecule type" value="Genomic_DNA"/>
</dbReference>
<keyword evidence="1" id="KW-1133">Transmembrane helix</keyword>
<organism evidence="2 3">
    <name type="scientific">Sphingobium subterraneum</name>
    <dbReference type="NCBI Taxonomy" id="627688"/>
    <lineage>
        <taxon>Bacteria</taxon>
        <taxon>Pseudomonadati</taxon>
        <taxon>Pseudomonadota</taxon>
        <taxon>Alphaproteobacteria</taxon>
        <taxon>Sphingomonadales</taxon>
        <taxon>Sphingomonadaceae</taxon>
        <taxon>Sphingobium</taxon>
    </lineage>
</organism>
<feature type="transmembrane region" description="Helical" evidence="1">
    <location>
        <begin position="12"/>
        <end position="33"/>
    </location>
</feature>
<evidence type="ECO:0000313" key="3">
    <source>
        <dbReference type="Proteomes" id="UP000552700"/>
    </source>
</evidence>
<gene>
    <name evidence="2" type="ORF">FHS92_003215</name>
</gene>
<dbReference type="RefSeq" id="WP_184081743.1">
    <property type="nucleotide sequence ID" value="NZ_JACIJP010000007.1"/>
</dbReference>
<keyword evidence="1" id="KW-0472">Membrane</keyword>
<keyword evidence="1" id="KW-0812">Transmembrane</keyword>
<evidence type="ECO:0000256" key="1">
    <source>
        <dbReference type="SAM" id="Phobius"/>
    </source>
</evidence>
<reference evidence="2 3" key="1">
    <citation type="submission" date="2020-08" db="EMBL/GenBank/DDBJ databases">
        <title>Genomic Encyclopedia of Type Strains, Phase IV (KMG-IV): sequencing the most valuable type-strain genomes for metagenomic binning, comparative biology and taxonomic classification.</title>
        <authorList>
            <person name="Goeker M."/>
        </authorList>
    </citation>
    <scope>NUCLEOTIDE SEQUENCE [LARGE SCALE GENOMIC DNA]</scope>
    <source>
        <strain evidence="2 3">DSM 102255</strain>
    </source>
</reference>
<accession>A0A841J3A7</accession>
<feature type="transmembrane region" description="Helical" evidence="1">
    <location>
        <begin position="63"/>
        <end position="85"/>
    </location>
</feature>
<name>A0A841J3A7_9SPHN</name>
<dbReference type="AlphaFoldDB" id="A0A841J3A7"/>
<dbReference type="Proteomes" id="UP000552700">
    <property type="component" value="Unassembled WGS sequence"/>
</dbReference>
<proteinExistence type="predicted"/>
<keyword evidence="3" id="KW-1185">Reference proteome</keyword>
<sequence length="91" mass="10170">MRPEAAQAWTQLYAAVGLLAAICAVCALIKTVYEVRSHAVEFRCATTLQKLLCLPRIWLHFQLSYFCGFPCILGIALLYAHYIGFTAFNPS</sequence>
<protein>
    <submittedName>
        <fullName evidence="2">Uncharacterized protein</fullName>
    </submittedName>
</protein>
<comment type="caution">
    <text evidence="2">The sequence shown here is derived from an EMBL/GenBank/DDBJ whole genome shotgun (WGS) entry which is preliminary data.</text>
</comment>
<evidence type="ECO:0000313" key="2">
    <source>
        <dbReference type="EMBL" id="MBB6125453.1"/>
    </source>
</evidence>